<feature type="domain" description="Nephrocystin 3-like N-terminal" evidence="2">
    <location>
        <begin position="184"/>
        <end position="342"/>
    </location>
</feature>
<dbReference type="PANTHER" id="PTHR10039:SF16">
    <property type="entry name" value="GPI INOSITOL-DEACYLASE"/>
    <property type="match status" value="1"/>
</dbReference>
<evidence type="ECO:0000259" key="2">
    <source>
        <dbReference type="Pfam" id="PF24883"/>
    </source>
</evidence>
<dbReference type="Proteomes" id="UP000267821">
    <property type="component" value="Unassembled WGS sequence"/>
</dbReference>
<keyword evidence="1" id="KW-0677">Repeat</keyword>
<protein>
    <recommendedName>
        <fullName evidence="2">Nephrocystin 3-like N-terminal domain-containing protein</fullName>
    </recommendedName>
</protein>
<dbReference type="Pfam" id="PF24883">
    <property type="entry name" value="NPHP3_N"/>
    <property type="match status" value="1"/>
</dbReference>
<reference evidence="3 4" key="1">
    <citation type="journal article" date="2018" name="Nat. Ecol. Evol.">
        <title>Pezizomycetes genomes reveal the molecular basis of ectomycorrhizal truffle lifestyle.</title>
        <authorList>
            <person name="Murat C."/>
            <person name="Payen T."/>
            <person name="Noel B."/>
            <person name="Kuo A."/>
            <person name="Morin E."/>
            <person name="Chen J."/>
            <person name="Kohler A."/>
            <person name="Krizsan K."/>
            <person name="Balestrini R."/>
            <person name="Da Silva C."/>
            <person name="Montanini B."/>
            <person name="Hainaut M."/>
            <person name="Levati E."/>
            <person name="Barry K.W."/>
            <person name="Belfiori B."/>
            <person name="Cichocki N."/>
            <person name="Clum A."/>
            <person name="Dockter R.B."/>
            <person name="Fauchery L."/>
            <person name="Guy J."/>
            <person name="Iotti M."/>
            <person name="Le Tacon F."/>
            <person name="Lindquist E.A."/>
            <person name="Lipzen A."/>
            <person name="Malagnac F."/>
            <person name="Mello A."/>
            <person name="Molinier V."/>
            <person name="Miyauchi S."/>
            <person name="Poulain J."/>
            <person name="Riccioni C."/>
            <person name="Rubini A."/>
            <person name="Sitrit Y."/>
            <person name="Splivallo R."/>
            <person name="Traeger S."/>
            <person name="Wang M."/>
            <person name="Zifcakova L."/>
            <person name="Wipf D."/>
            <person name="Zambonelli A."/>
            <person name="Paolocci F."/>
            <person name="Nowrousian M."/>
            <person name="Ottonello S."/>
            <person name="Baldrian P."/>
            <person name="Spatafora J.W."/>
            <person name="Henrissat B."/>
            <person name="Nagy L.G."/>
            <person name="Aury J.M."/>
            <person name="Wincker P."/>
            <person name="Grigoriev I.V."/>
            <person name="Bonfante P."/>
            <person name="Martin F.M."/>
        </authorList>
    </citation>
    <scope>NUCLEOTIDE SEQUENCE [LARGE SCALE GENOMIC DNA]</scope>
    <source>
        <strain evidence="3 4">ATCC MYA-4762</strain>
    </source>
</reference>
<dbReference type="AlphaFoldDB" id="A0A3N4L8A6"/>
<sequence length="605" mass="69269">MDPLSGAASVIAVVQVAGQVWSLCWKYYSDAKNAKSDIERLMGNVLALQNLFQHVQALAKGPGAAKLVASKELIERIALELEQEFGALQKDLEPSKKKSFLKSIGWRLRWPLQKEDVDKVFQLLERHKTSLITAMNCDQMYEADSQEQQKCLSRLPDAEGAAYNHRLWEHEDRCLPDTRVDLRQQIMDWFENPEGECIFWLNGMAGTGKSTISRTVAWDLAEKKRLAASFFFSRGRGDISHAGQFFTTIAAQLARSLPALRPLISKAMEENFDILKQGLSEQWKHLILSPLKNAPAQSIQLVVVIDALDECDNKDDIQLILKLLAQAKCLETIRLRVFVTSRPETPILLGFRNLPGEAYQDFVLHDIPLSTVNQDISAFFRKKLSLVKSEPGLSSTPWPDEPTIQRLVEKAAGLFIYAATIYRFIRDDYNSPEEQLSEIAKLLRLRTISKTLASLRSVLNVPEVESQPIRLFHPSFRDFLLDSQRCFDSRFWIDQKENHINLFRECMRILSELRQDLCDLREPGVSVGDIQENIIQRHIPAHIRYACRYWLSHFQLGNANQEDLDRILRFLEQGFLHWLEALGLIREVSNGVLMVRALDETLRVC</sequence>
<dbReference type="STRING" id="1051890.A0A3N4L8A6"/>
<dbReference type="Gene3D" id="3.40.50.300">
    <property type="entry name" value="P-loop containing nucleotide triphosphate hydrolases"/>
    <property type="match status" value="1"/>
</dbReference>
<keyword evidence="4" id="KW-1185">Reference proteome</keyword>
<dbReference type="SUPFAM" id="SSF52540">
    <property type="entry name" value="P-loop containing nucleoside triphosphate hydrolases"/>
    <property type="match status" value="1"/>
</dbReference>
<evidence type="ECO:0000313" key="4">
    <source>
        <dbReference type="Proteomes" id="UP000267821"/>
    </source>
</evidence>
<gene>
    <name evidence="3" type="ORF">L211DRAFT_794938</name>
</gene>
<proteinExistence type="predicted"/>
<dbReference type="InterPro" id="IPR027417">
    <property type="entry name" value="P-loop_NTPase"/>
</dbReference>
<dbReference type="PANTHER" id="PTHR10039">
    <property type="entry name" value="AMELOGENIN"/>
    <property type="match status" value="1"/>
</dbReference>
<evidence type="ECO:0000256" key="1">
    <source>
        <dbReference type="ARBA" id="ARBA00022737"/>
    </source>
</evidence>
<accession>A0A3N4L8A6</accession>
<name>A0A3N4L8A6_9PEZI</name>
<evidence type="ECO:0000313" key="3">
    <source>
        <dbReference type="EMBL" id="RPB19127.1"/>
    </source>
</evidence>
<organism evidence="3 4">
    <name type="scientific">Terfezia boudieri ATCC MYA-4762</name>
    <dbReference type="NCBI Taxonomy" id="1051890"/>
    <lineage>
        <taxon>Eukaryota</taxon>
        <taxon>Fungi</taxon>
        <taxon>Dikarya</taxon>
        <taxon>Ascomycota</taxon>
        <taxon>Pezizomycotina</taxon>
        <taxon>Pezizomycetes</taxon>
        <taxon>Pezizales</taxon>
        <taxon>Pezizaceae</taxon>
        <taxon>Terfezia</taxon>
    </lineage>
</organism>
<dbReference type="InParanoid" id="A0A3N4L8A6"/>
<dbReference type="InterPro" id="IPR056884">
    <property type="entry name" value="NPHP3-like_N"/>
</dbReference>
<dbReference type="OrthoDB" id="674604at2759"/>
<dbReference type="EMBL" id="ML121597">
    <property type="protein sequence ID" value="RPB19127.1"/>
    <property type="molecule type" value="Genomic_DNA"/>
</dbReference>